<dbReference type="InterPro" id="IPR014162">
    <property type="entry name" value="CpoB_C"/>
</dbReference>
<evidence type="ECO:0000256" key="1">
    <source>
        <dbReference type="PROSITE-ProRule" id="PRU00339"/>
    </source>
</evidence>
<gene>
    <name evidence="4" type="ORF">A7E78_09120</name>
</gene>
<proteinExistence type="inferred from homology"/>
<dbReference type="InterPro" id="IPR034706">
    <property type="entry name" value="CpoB"/>
</dbReference>
<dbReference type="PROSITE" id="PS50005">
    <property type="entry name" value="TPR"/>
    <property type="match status" value="1"/>
</dbReference>
<feature type="repeat" description="TPR" evidence="1">
    <location>
        <begin position="179"/>
        <end position="212"/>
    </location>
</feature>
<evidence type="ECO:0000256" key="3">
    <source>
        <dbReference type="SAM" id="MobiDB-lite"/>
    </source>
</evidence>
<evidence type="ECO:0000313" key="4">
    <source>
        <dbReference type="EMBL" id="APG27983.1"/>
    </source>
</evidence>
<evidence type="ECO:0000256" key="2">
    <source>
        <dbReference type="SAM" id="Coils"/>
    </source>
</evidence>
<dbReference type="OrthoDB" id="13540at2"/>
<feature type="coiled-coil region" evidence="2">
    <location>
        <begin position="26"/>
        <end position="96"/>
    </location>
</feature>
<dbReference type="AlphaFoldDB" id="A0A1L3GQ05"/>
<dbReference type="PROSITE" id="PS51257">
    <property type="entry name" value="PROKAR_LIPOPROTEIN"/>
    <property type="match status" value="1"/>
</dbReference>
<feature type="region of interest" description="Disordered" evidence="3">
    <location>
        <begin position="122"/>
        <end position="141"/>
    </location>
</feature>
<dbReference type="InterPro" id="IPR019734">
    <property type="entry name" value="TPR_rpt"/>
</dbReference>
<dbReference type="KEGG" id="pef:A7E78_09120"/>
<dbReference type="SUPFAM" id="SSF48452">
    <property type="entry name" value="TPR-like"/>
    <property type="match status" value="1"/>
</dbReference>
<dbReference type="Gene3D" id="1.25.40.10">
    <property type="entry name" value="Tetratricopeptide repeat domain"/>
    <property type="match status" value="1"/>
</dbReference>
<dbReference type="EMBL" id="CP015519">
    <property type="protein sequence ID" value="APG27983.1"/>
    <property type="molecule type" value="Genomic_DNA"/>
</dbReference>
<keyword evidence="2" id="KW-0175">Coiled coil</keyword>
<dbReference type="RefSeq" id="WP_072283945.1">
    <property type="nucleotide sequence ID" value="NZ_CP015519.1"/>
</dbReference>
<keyword evidence="5" id="KW-1185">Reference proteome</keyword>
<accession>A0A1L3GQ05</accession>
<sequence length="262" mass="29433">MIICKRLLPILALVALLAGCIPTQRQLTMERDLEEMKRRLAASERALASQQSRRGDETSNRLEALSRRQAELQASLDALRLEQQALNGRLADLSQADNELRDELSLVRDDLGLKISAIEDQLSKPDAKKQNPSTAPVAESPEDLYRRAVAMIRSEKRYAEGRDLLQRFLQQQPQHSLSINASYWVGEAYYGEKKYENAILQFQDVIDKNSDHPKAAAAQLKQGITFQTLGDNQSAKAIFSKLVETFPLSAEAKEAKRRLAAM</sequence>
<dbReference type="Pfam" id="PF13174">
    <property type="entry name" value="TPR_6"/>
    <property type="match status" value="3"/>
</dbReference>
<dbReference type="NCBIfam" id="TIGR02795">
    <property type="entry name" value="tol_pal_ybgF"/>
    <property type="match status" value="1"/>
</dbReference>
<protein>
    <submittedName>
        <fullName evidence="4">Tol-pal system protein YbgF</fullName>
    </submittedName>
</protein>
<dbReference type="InterPro" id="IPR011990">
    <property type="entry name" value="TPR-like_helical_dom_sf"/>
</dbReference>
<dbReference type="HAMAP" id="MF_02066">
    <property type="entry name" value="CpoB"/>
    <property type="match status" value="1"/>
</dbReference>
<name>A0A1L3GQ05_9BACT</name>
<organism evidence="4 5">
    <name type="scientific">Syntrophotalea acetylenivorans</name>
    <dbReference type="NCBI Taxonomy" id="1842532"/>
    <lineage>
        <taxon>Bacteria</taxon>
        <taxon>Pseudomonadati</taxon>
        <taxon>Thermodesulfobacteriota</taxon>
        <taxon>Desulfuromonadia</taxon>
        <taxon>Desulfuromonadales</taxon>
        <taxon>Syntrophotaleaceae</taxon>
        <taxon>Syntrophotalea</taxon>
    </lineage>
</organism>
<dbReference type="Proteomes" id="UP000182517">
    <property type="component" value="Chromosome"/>
</dbReference>
<dbReference type="GO" id="GO:0051301">
    <property type="term" value="P:cell division"/>
    <property type="evidence" value="ECO:0007669"/>
    <property type="project" value="InterPro"/>
</dbReference>
<reference evidence="4 5" key="1">
    <citation type="journal article" date="2017" name="Genome Announc.">
        <title>Complete Genome Sequences of Two Acetylene-Fermenting Pelobacter acetylenicus Strains.</title>
        <authorList>
            <person name="Sutton J.M."/>
            <person name="Baesman S.M."/>
            <person name="Fierst J.L."/>
            <person name="Poret-Peterson A.T."/>
            <person name="Oremland R.S."/>
            <person name="Dunlap D.S."/>
            <person name="Akob D.M."/>
        </authorList>
    </citation>
    <scope>NUCLEOTIDE SEQUENCE [LARGE SCALE GENOMIC DNA]</scope>
    <source>
        <strain evidence="4 5">SFB93</strain>
    </source>
</reference>
<evidence type="ECO:0000313" key="5">
    <source>
        <dbReference type="Proteomes" id="UP000182517"/>
    </source>
</evidence>
<keyword evidence="1" id="KW-0802">TPR repeat</keyword>
<dbReference type="STRING" id="1842532.A7E78_09120"/>